<dbReference type="InterPro" id="IPR036264">
    <property type="entry name" value="Bact_exopeptidase_dim_dom"/>
</dbReference>
<dbReference type="Gene3D" id="3.30.70.360">
    <property type="match status" value="1"/>
</dbReference>
<dbReference type="InterPro" id="IPR017439">
    <property type="entry name" value="Amidohydrolase"/>
</dbReference>
<dbReference type="InterPro" id="IPR052030">
    <property type="entry name" value="Peptidase_M20/M20A_hydrolases"/>
</dbReference>
<reference evidence="2 3" key="1">
    <citation type="journal article" date="2021" name="Sci. Rep.">
        <title>The distribution of antibiotic resistance genes in chicken gut microbiota commensals.</title>
        <authorList>
            <person name="Juricova H."/>
            <person name="Matiasovicova J."/>
            <person name="Kubasova T."/>
            <person name="Cejkova D."/>
            <person name="Rychlik I."/>
        </authorList>
    </citation>
    <scope>NUCLEOTIDE SEQUENCE [LARGE SCALE GENOMIC DNA]</scope>
    <source>
        <strain evidence="2 3">An564</strain>
    </source>
</reference>
<dbReference type="Pfam" id="PF07687">
    <property type="entry name" value="M20_dimer"/>
    <property type="match status" value="1"/>
</dbReference>
<dbReference type="NCBIfam" id="TIGR01891">
    <property type="entry name" value="amidohydrolases"/>
    <property type="match status" value="1"/>
</dbReference>
<dbReference type="InterPro" id="IPR011650">
    <property type="entry name" value="Peptidase_M20_dimer"/>
</dbReference>
<dbReference type="PANTHER" id="PTHR30575:SF0">
    <property type="entry name" value="XAA-ARG DIPEPTIDASE"/>
    <property type="match status" value="1"/>
</dbReference>
<dbReference type="PIRSF" id="PIRSF037227">
    <property type="entry name" value="Aminobenzoyl-glu_utiliz_pB"/>
    <property type="match status" value="1"/>
</dbReference>
<dbReference type="SUPFAM" id="SSF55031">
    <property type="entry name" value="Bacterial exopeptidase dimerisation domain"/>
    <property type="match status" value="1"/>
</dbReference>
<dbReference type="PANTHER" id="PTHR30575">
    <property type="entry name" value="PEPTIDASE M20"/>
    <property type="match status" value="1"/>
</dbReference>
<dbReference type="Gene3D" id="3.40.630.10">
    <property type="entry name" value="Zn peptidases"/>
    <property type="match status" value="1"/>
</dbReference>
<proteinExistence type="predicted"/>
<feature type="domain" description="Peptidase M20 dimerisation" evidence="1">
    <location>
        <begin position="188"/>
        <end position="271"/>
    </location>
</feature>
<dbReference type="EMBL" id="JACSNR010000001">
    <property type="protein sequence ID" value="MBM6922459.1"/>
    <property type="molecule type" value="Genomic_DNA"/>
</dbReference>
<dbReference type="Proteomes" id="UP000724149">
    <property type="component" value="Unassembled WGS sequence"/>
</dbReference>
<dbReference type="RefSeq" id="WP_177502401.1">
    <property type="nucleotide sequence ID" value="NZ_JACSNR010000001.1"/>
</dbReference>
<dbReference type="SUPFAM" id="SSF53187">
    <property type="entry name" value="Zn-dependent exopeptidases"/>
    <property type="match status" value="1"/>
</dbReference>
<comment type="caution">
    <text evidence="2">The sequence shown here is derived from an EMBL/GenBank/DDBJ whole genome shotgun (WGS) entry which is preliminary data.</text>
</comment>
<organism evidence="2 3">
    <name type="scientific">Hydrogenoanaerobacterium saccharovorans</name>
    <dbReference type="NCBI Taxonomy" id="474960"/>
    <lineage>
        <taxon>Bacteria</taxon>
        <taxon>Bacillati</taxon>
        <taxon>Bacillota</taxon>
        <taxon>Clostridia</taxon>
        <taxon>Eubacteriales</taxon>
        <taxon>Oscillospiraceae</taxon>
        <taxon>Hydrogenoanaerobacterium</taxon>
    </lineage>
</organism>
<gene>
    <name evidence="2" type="ORF">H9X81_01955</name>
</gene>
<evidence type="ECO:0000313" key="3">
    <source>
        <dbReference type="Proteomes" id="UP000724149"/>
    </source>
</evidence>
<name>A0ABS2GL66_9FIRM</name>
<accession>A0ABS2GL66</accession>
<dbReference type="InterPro" id="IPR017145">
    <property type="entry name" value="Aminobenzoyl-glu_utiliz_pB"/>
</dbReference>
<evidence type="ECO:0000259" key="1">
    <source>
        <dbReference type="Pfam" id="PF07687"/>
    </source>
</evidence>
<evidence type="ECO:0000313" key="2">
    <source>
        <dbReference type="EMBL" id="MBM6922459.1"/>
    </source>
</evidence>
<sequence length="468" mass="50853">MGKQNIKANIAKHREALEKMALDIWAKPEAGFREFNATKLQQDYLKNMGAKITSPVDVVETAFIAEYGSGKPIIGILGEFDALPGLSQKAGLTVQDPLEPGAYGHACGHNLLGTAGVLAFAALMDTMKEENLPGTLRFYACPAEENLSGKSYMARAGVFNDLDCCLTYHPGNQDAVSGGSNNAYTLMEFYFKGIPAHAGGAPWLGRSALDAVELMNVGCNYLREHIIDGGRMHYIIIDGGMAPNIVPATAAVRYSVRAPKMDQMQDIVRRLILCAEGAAHMTETTMTYSVKSVMHNMMPNYTMNEIMYENLCQVTPTEFTDEEKKFMDDMVATYAPEAIAAACKQYGFSPAELEHGMRMKPVLYGDKSQCGGGSTDVGDVSYITPTAQFTTACAPIPVSAHTWQSCSCYGTSVGTKGMIRAGEAMALTGYDLFTDKKDVIEKAKEELKADLDGATYTPIPDDMMPYYD</sequence>
<keyword evidence="3" id="KW-1185">Reference proteome</keyword>
<protein>
    <submittedName>
        <fullName evidence="2">Amidohydrolase</fullName>
    </submittedName>
</protein>